<dbReference type="InterPro" id="IPR008893">
    <property type="entry name" value="WGR_domain"/>
</dbReference>
<dbReference type="InterPro" id="IPR036930">
    <property type="entry name" value="WGR_dom_sf"/>
</dbReference>
<gene>
    <name evidence="2" type="ORF">AABB31_01390</name>
</gene>
<reference evidence="2 3" key="2">
    <citation type="submission" date="2024-08" db="EMBL/GenBank/DDBJ databases">
        <title>Phylogenomic analyses of a clade within the roseobacter group suggest taxonomic reassignments of species of the genera Aestuariivita, Citreicella, Loktanella, Nautella, Pelagibaca, Ruegeria, Thalassobius, Thiobacimonas and Tropicibacter, and the proposal o.</title>
        <authorList>
            <person name="Jeon C.O."/>
        </authorList>
    </citation>
    <scope>NUCLEOTIDE SEQUENCE [LARGE SCALE GENOMIC DNA]</scope>
    <source>
        <strain evidence="2 3">SS1-5</strain>
        <plasmid evidence="2 3">pSS1-5</plasmid>
    </source>
</reference>
<organism evidence="2 3">
    <name type="scientific">Yoonia rhodophyticola</name>
    <dbReference type="NCBI Taxonomy" id="3137370"/>
    <lineage>
        <taxon>Bacteria</taxon>
        <taxon>Pseudomonadati</taxon>
        <taxon>Pseudomonadota</taxon>
        <taxon>Alphaproteobacteria</taxon>
        <taxon>Rhodobacterales</taxon>
        <taxon>Paracoccaceae</taxon>
        <taxon>Yoonia</taxon>
    </lineage>
</organism>
<name>A0AAN0NJ51_9RHOB</name>
<feature type="domain" description="WGR" evidence="1">
    <location>
        <begin position="1"/>
        <end position="83"/>
    </location>
</feature>
<dbReference type="Gene3D" id="2.20.140.10">
    <property type="entry name" value="WGR domain"/>
    <property type="match status" value="1"/>
</dbReference>
<keyword evidence="3" id="KW-1185">Reference proteome</keyword>
<evidence type="ECO:0000259" key="1">
    <source>
        <dbReference type="PROSITE" id="PS51977"/>
    </source>
</evidence>
<dbReference type="SUPFAM" id="SSF142921">
    <property type="entry name" value="WGR domain-like"/>
    <property type="match status" value="1"/>
</dbReference>
<proteinExistence type="predicted"/>
<dbReference type="SMART" id="SM00773">
    <property type="entry name" value="WGR"/>
    <property type="match status" value="1"/>
</dbReference>
<dbReference type="KEGG" id="yrh:AABB31_01390"/>
<dbReference type="Pfam" id="PF05406">
    <property type="entry name" value="WGR"/>
    <property type="match status" value="1"/>
</dbReference>
<sequence length="83" mass="9369">MGTTVLDTTLYRIDPEQNMARYYSITIHPNLFGGQSLMRTWGRIGSEGQTLIDYFEDEVAAAQAQAQLLLAKTKRGYNQQAHC</sequence>
<accession>A0AAN0NJ51</accession>
<keyword evidence="2" id="KW-0614">Plasmid</keyword>
<evidence type="ECO:0000313" key="3">
    <source>
        <dbReference type="Proteomes" id="UP001470809"/>
    </source>
</evidence>
<dbReference type="RefSeq" id="WP_342075120.1">
    <property type="nucleotide sequence ID" value="NZ_CP151764.2"/>
</dbReference>
<reference evidence="3" key="1">
    <citation type="submission" date="2024-04" db="EMBL/GenBank/DDBJ databases">
        <title>Phylogenomic analyses of a clade within the roseobacter group suggest taxonomic reassignments of species of the genera Aestuariivita, Citreicella, Loktanella, Nautella, Pelagibaca, Ruegeria, Thalassobius, Thiobacimonas and Tropicibacter, and the proposal o.</title>
        <authorList>
            <person name="Jeon C.O."/>
        </authorList>
    </citation>
    <scope>NUCLEOTIDE SEQUENCE [LARGE SCALE GENOMIC DNA]</scope>
    <source>
        <strain evidence="3">SS1-5</strain>
        <plasmid evidence="3">pSS1-5</plasmid>
    </source>
</reference>
<dbReference type="AlphaFoldDB" id="A0AAN0NJ51"/>
<dbReference type="Proteomes" id="UP001470809">
    <property type="component" value="Plasmid pSS1-5"/>
</dbReference>
<geneLocation type="plasmid" evidence="2 3">
    <name>pSS1-5</name>
</geneLocation>
<dbReference type="CDD" id="cd07996">
    <property type="entry name" value="WGR_MMR_like"/>
    <property type="match status" value="1"/>
</dbReference>
<evidence type="ECO:0000313" key="2">
    <source>
        <dbReference type="EMBL" id="WZU65787.1"/>
    </source>
</evidence>
<dbReference type="InterPro" id="IPR049809">
    <property type="entry name" value="YehF/YfeS-like_WGR"/>
</dbReference>
<protein>
    <submittedName>
        <fullName evidence="2">WGR domain-containing protein</fullName>
    </submittedName>
</protein>
<dbReference type="EMBL" id="CP151764">
    <property type="protein sequence ID" value="WZU65787.1"/>
    <property type="molecule type" value="Genomic_DNA"/>
</dbReference>
<dbReference type="PROSITE" id="PS51977">
    <property type="entry name" value="WGR"/>
    <property type="match status" value="1"/>
</dbReference>